<gene>
    <name evidence="3" type="primary">rpiA</name>
    <name evidence="4" type="ORF">DKP76_09230</name>
</gene>
<dbReference type="OrthoDB" id="5870696at2"/>
<comment type="similarity">
    <text evidence="3">Belongs to the ribose 5-phosphate isomerase family.</text>
</comment>
<dbReference type="GO" id="GO:0009052">
    <property type="term" value="P:pentose-phosphate shunt, non-oxidative branch"/>
    <property type="evidence" value="ECO:0007669"/>
    <property type="project" value="UniProtKB-UniRule"/>
</dbReference>
<dbReference type="PANTHER" id="PTHR43748">
    <property type="entry name" value="RIBOSE-5-PHOSPHATE ISOMERASE 3, CHLOROPLASTIC-RELATED"/>
    <property type="match status" value="1"/>
</dbReference>
<comment type="subunit">
    <text evidence="3">Homodimer.</text>
</comment>
<comment type="catalytic activity">
    <reaction evidence="1 3">
        <text>aldehydo-D-ribose 5-phosphate = D-ribulose 5-phosphate</text>
        <dbReference type="Rhea" id="RHEA:14657"/>
        <dbReference type="ChEBI" id="CHEBI:58121"/>
        <dbReference type="ChEBI" id="CHEBI:58273"/>
        <dbReference type="EC" id="5.3.1.6"/>
    </reaction>
</comment>
<dbReference type="PANTHER" id="PTHR43748:SF3">
    <property type="entry name" value="RIBOSE-5-PHOSPHATE ISOMERASE 3, CHLOROPLASTIC-RELATED"/>
    <property type="match status" value="1"/>
</dbReference>
<organism evidence="4 5">
    <name type="scientific">Falsochrobactrum shanghaiense</name>
    <dbReference type="NCBI Taxonomy" id="2201899"/>
    <lineage>
        <taxon>Bacteria</taxon>
        <taxon>Pseudomonadati</taxon>
        <taxon>Pseudomonadota</taxon>
        <taxon>Alphaproteobacteria</taxon>
        <taxon>Hyphomicrobiales</taxon>
        <taxon>Brucellaceae</taxon>
        <taxon>Falsochrobactrum</taxon>
    </lineage>
</organism>
<dbReference type="EMBL" id="QGDB01000003">
    <property type="protein sequence ID" value="PWL17930.1"/>
    <property type="molecule type" value="Genomic_DNA"/>
</dbReference>
<evidence type="ECO:0000256" key="1">
    <source>
        <dbReference type="ARBA" id="ARBA00001713"/>
    </source>
</evidence>
<accession>A0A316JRS0</accession>
<dbReference type="SUPFAM" id="SSF75445">
    <property type="entry name" value="D-ribose-5-phosphate isomerase (RpiA), lid domain"/>
    <property type="match status" value="1"/>
</dbReference>
<dbReference type="InterPro" id="IPR037171">
    <property type="entry name" value="NagB/RpiA_transferase-like"/>
</dbReference>
<dbReference type="InterPro" id="IPR050262">
    <property type="entry name" value="Ribose-5P_isomerase"/>
</dbReference>
<feature type="binding site" evidence="3">
    <location>
        <begin position="84"/>
        <end position="87"/>
    </location>
    <ligand>
        <name>substrate</name>
    </ligand>
</feature>
<dbReference type="InterPro" id="IPR004788">
    <property type="entry name" value="Ribose5P_isomerase_type_A"/>
</dbReference>
<proteinExistence type="inferred from homology"/>
<dbReference type="Pfam" id="PF06026">
    <property type="entry name" value="Rib_5-P_isom_A"/>
    <property type="match status" value="1"/>
</dbReference>
<dbReference type="CDD" id="cd01398">
    <property type="entry name" value="RPI_A"/>
    <property type="match status" value="1"/>
</dbReference>
<dbReference type="Gene3D" id="3.30.70.260">
    <property type="match status" value="1"/>
</dbReference>
<feature type="binding site" evidence="3">
    <location>
        <position position="124"/>
    </location>
    <ligand>
        <name>substrate</name>
    </ligand>
</feature>
<dbReference type="Gene3D" id="3.40.50.1360">
    <property type="match status" value="1"/>
</dbReference>
<dbReference type="NCBIfam" id="NF001924">
    <property type="entry name" value="PRK00702.1"/>
    <property type="match status" value="1"/>
</dbReference>
<keyword evidence="5" id="KW-1185">Reference proteome</keyword>
<dbReference type="AlphaFoldDB" id="A0A316JRS0"/>
<dbReference type="NCBIfam" id="TIGR00021">
    <property type="entry name" value="rpiA"/>
    <property type="match status" value="1"/>
</dbReference>
<protein>
    <recommendedName>
        <fullName evidence="3">Ribose-5-phosphate isomerase A</fullName>
        <ecNumber evidence="3">5.3.1.6</ecNumber>
    </recommendedName>
    <alternativeName>
        <fullName evidence="3">Phosphoriboisomerase A</fullName>
        <shortName evidence="3">PRI</shortName>
    </alternativeName>
</protein>
<reference evidence="4 5" key="1">
    <citation type="submission" date="2018-05" db="EMBL/GenBank/DDBJ databases">
        <title>Comparative genomic sequence analysis between strain HN4 and CCM 8460T (Falsochrobactrum ovis) will provide more evidence to prove that HN4 is a new species of Falsochrobactrum.</title>
        <authorList>
            <person name="Lyu W."/>
            <person name="Sun L."/>
            <person name="Yao L."/>
        </authorList>
    </citation>
    <scope>NUCLEOTIDE SEQUENCE [LARGE SCALE GENOMIC DNA]</scope>
    <source>
        <strain evidence="4 5">HN4</strain>
    </source>
</reference>
<evidence type="ECO:0000256" key="3">
    <source>
        <dbReference type="HAMAP-Rule" id="MF_00170"/>
    </source>
</evidence>
<feature type="binding site" evidence="3">
    <location>
        <begin position="29"/>
        <end position="32"/>
    </location>
    <ligand>
        <name>substrate</name>
    </ligand>
</feature>
<evidence type="ECO:0000313" key="4">
    <source>
        <dbReference type="EMBL" id="PWL17930.1"/>
    </source>
</evidence>
<dbReference type="SUPFAM" id="SSF100950">
    <property type="entry name" value="NagB/RpiA/CoA transferase-like"/>
    <property type="match status" value="1"/>
</dbReference>
<dbReference type="HAMAP" id="MF_00170">
    <property type="entry name" value="Rib_5P_isom_A"/>
    <property type="match status" value="1"/>
</dbReference>
<dbReference type="UniPathway" id="UPA00115">
    <property type="reaction ID" value="UER00412"/>
</dbReference>
<comment type="pathway">
    <text evidence="3">Carbohydrate degradation; pentose phosphate pathway; D-ribose 5-phosphate from D-ribulose 5-phosphate (non-oxidative stage): step 1/1.</text>
</comment>
<keyword evidence="2 3" id="KW-0413">Isomerase</keyword>
<dbReference type="Proteomes" id="UP000245865">
    <property type="component" value="Unassembled WGS sequence"/>
</dbReference>
<dbReference type="EC" id="5.3.1.6" evidence="3"/>
<evidence type="ECO:0000256" key="2">
    <source>
        <dbReference type="ARBA" id="ARBA00023235"/>
    </source>
</evidence>
<dbReference type="GO" id="GO:0004751">
    <property type="term" value="F:ribose-5-phosphate isomerase activity"/>
    <property type="evidence" value="ECO:0007669"/>
    <property type="project" value="UniProtKB-UniRule"/>
</dbReference>
<dbReference type="InterPro" id="IPR020672">
    <property type="entry name" value="Ribose5P_isomerase_typA_subgr"/>
</dbReference>
<feature type="active site" description="Proton acceptor" evidence="3">
    <location>
        <position position="106"/>
    </location>
</feature>
<sequence>MDEARKLKIAAAAEALTHVRDGMRLGIGTGSTAAEFVRLLAEKVKSGFKIIGVPTSERTAKLCRELGVPLTTLEETPHLDLTVDGADEVDTDLSLIKGGGGALLREKIVAAASDSMIVIADKSKVVEKLGRFPLPIEVNRFGLGATMRAIELNASQCGLAGELTLRLNDGEPFTTDGGHYIVDASFGRIPDPKNLSSALFAIPGVVEHGLFIGLARAAIIAGADGIRTMNRP</sequence>
<dbReference type="RefSeq" id="WP_109706165.1">
    <property type="nucleotide sequence ID" value="NZ_QGDB01000003.1"/>
</dbReference>
<feature type="binding site" evidence="3">
    <location>
        <begin position="97"/>
        <end position="100"/>
    </location>
    <ligand>
        <name>substrate</name>
    </ligand>
</feature>
<evidence type="ECO:0000313" key="5">
    <source>
        <dbReference type="Proteomes" id="UP000245865"/>
    </source>
</evidence>
<dbReference type="FunFam" id="3.40.50.1360:FF:000001">
    <property type="entry name" value="Ribose-5-phosphate isomerase A"/>
    <property type="match status" value="1"/>
</dbReference>
<name>A0A316JRS0_9HYPH</name>
<comment type="caution">
    <text evidence="4">The sequence shown here is derived from an EMBL/GenBank/DDBJ whole genome shotgun (WGS) entry which is preliminary data.</text>
</comment>
<comment type="function">
    <text evidence="3">Catalyzes the reversible conversion of ribose-5-phosphate to ribulose 5-phosphate.</text>
</comment>